<evidence type="ECO:0000313" key="3">
    <source>
        <dbReference type="Proteomes" id="UP001224418"/>
    </source>
</evidence>
<dbReference type="EMBL" id="JAUSWN010000017">
    <property type="protein sequence ID" value="MDQ0480332.1"/>
    <property type="molecule type" value="Genomic_DNA"/>
</dbReference>
<reference evidence="2 3" key="1">
    <citation type="submission" date="2023-07" db="EMBL/GenBank/DDBJ databases">
        <title>Genomic Encyclopedia of Type Strains, Phase IV (KMG-IV): sequencing the most valuable type-strain genomes for metagenomic binning, comparative biology and taxonomic classification.</title>
        <authorList>
            <person name="Goeker M."/>
        </authorList>
    </citation>
    <scope>NUCLEOTIDE SEQUENCE [LARGE SCALE GENOMIC DNA]</scope>
    <source>
        <strain evidence="2 3">DSM 1400</strain>
    </source>
</reference>
<sequence length="259" mass="29128">MIYLRGFMEELRIGFEEAWNYRMNFLSEVINMLLLYFSLIVMNSGSSLKSIYSNGKAGSRELMLIGYILWNFSNMAMNTMSSTVVCEATSGTLEHKYMSIIPIEVLNVATFVQSFILEVLIIAIILIISKVFLDVSIAFNITSLIILLITLIGMYGIGLILGGIALKEKKIGKIVFFLQIFFLFSCDTVAKTSNKVVIKKLIPLTLGNDLVRESITYGNISLSKLCILILTSLIWLTIGIMVFKIFENKAKRDGKLGYY</sequence>
<dbReference type="RefSeq" id="WP_307356255.1">
    <property type="nucleotide sequence ID" value="NZ_BAAACJ010000013.1"/>
</dbReference>
<feature type="transmembrane region" description="Helical" evidence="1">
    <location>
        <begin position="21"/>
        <end position="42"/>
    </location>
</feature>
<evidence type="ECO:0000256" key="1">
    <source>
        <dbReference type="SAM" id="Phobius"/>
    </source>
</evidence>
<feature type="transmembrane region" description="Helical" evidence="1">
    <location>
        <begin position="105"/>
        <end position="129"/>
    </location>
</feature>
<keyword evidence="1" id="KW-0812">Transmembrane</keyword>
<proteinExistence type="predicted"/>
<evidence type="ECO:0000313" key="2">
    <source>
        <dbReference type="EMBL" id="MDQ0480332.1"/>
    </source>
</evidence>
<keyword evidence="1" id="KW-1133">Transmembrane helix</keyword>
<organism evidence="2 3">
    <name type="scientific">Hathewaya limosa</name>
    <name type="common">Clostridium limosum</name>
    <dbReference type="NCBI Taxonomy" id="1536"/>
    <lineage>
        <taxon>Bacteria</taxon>
        <taxon>Bacillati</taxon>
        <taxon>Bacillota</taxon>
        <taxon>Clostridia</taxon>
        <taxon>Eubacteriales</taxon>
        <taxon>Clostridiaceae</taxon>
        <taxon>Hathewaya</taxon>
    </lineage>
</organism>
<accession>A0ABU0JTB6</accession>
<dbReference type="PANTHER" id="PTHR43229:SF2">
    <property type="entry name" value="NODULATION PROTEIN J"/>
    <property type="match status" value="1"/>
</dbReference>
<feature type="transmembrane region" description="Helical" evidence="1">
    <location>
        <begin position="62"/>
        <end position="85"/>
    </location>
</feature>
<keyword evidence="1" id="KW-0472">Membrane</keyword>
<keyword evidence="3" id="KW-1185">Reference proteome</keyword>
<feature type="transmembrane region" description="Helical" evidence="1">
    <location>
        <begin position="141"/>
        <end position="164"/>
    </location>
</feature>
<gene>
    <name evidence="2" type="ORF">QOZ93_002080</name>
</gene>
<dbReference type="InterPro" id="IPR051784">
    <property type="entry name" value="Nod_factor_ABC_transporter"/>
</dbReference>
<protein>
    <submittedName>
        <fullName evidence="2">ABC-2 type transport system permease protein</fullName>
    </submittedName>
</protein>
<dbReference type="PANTHER" id="PTHR43229">
    <property type="entry name" value="NODULATION PROTEIN J"/>
    <property type="match status" value="1"/>
</dbReference>
<feature type="transmembrane region" description="Helical" evidence="1">
    <location>
        <begin position="222"/>
        <end position="246"/>
    </location>
</feature>
<dbReference type="Proteomes" id="UP001224418">
    <property type="component" value="Unassembled WGS sequence"/>
</dbReference>
<name>A0ABU0JTB6_HATLI</name>
<comment type="caution">
    <text evidence="2">The sequence shown here is derived from an EMBL/GenBank/DDBJ whole genome shotgun (WGS) entry which is preliminary data.</text>
</comment>